<reference evidence="3 4" key="1">
    <citation type="submission" date="2024-01" db="EMBL/GenBank/DDBJ databases">
        <authorList>
            <consortium name="Genoscope - CEA"/>
            <person name="William W."/>
        </authorList>
    </citation>
    <scope>NUCLEOTIDE SEQUENCE [LARGE SCALE GENOMIC DNA]</scope>
    <source>
        <strain evidence="3 4">29B2s-10</strain>
    </source>
</reference>
<evidence type="ECO:0000256" key="1">
    <source>
        <dbReference type="SAM" id="Coils"/>
    </source>
</evidence>
<feature type="compositionally biased region" description="Polar residues" evidence="2">
    <location>
        <begin position="709"/>
        <end position="718"/>
    </location>
</feature>
<feature type="coiled-coil region" evidence="1">
    <location>
        <begin position="540"/>
        <end position="601"/>
    </location>
</feature>
<keyword evidence="4" id="KW-1185">Reference proteome</keyword>
<sequence>MSFMSITGRDLNRDTSILNVHHPITPTKKSSRITSRMLEEPGDSMELETTLAEENYYKESHNQFGKIADNVNNTIHELSLIYNQIGYSSTETAIKKSEIFSVIQDTITNFTTNLQREKSNIENECEWLRQQIRIIIAMMDDNNGSKTLSLMRRGMVFNDQEMYERGFKEDILTKISKIQNRKQNFYASSPFNVTSTVDKSNSIEQYEYMMNNIPELSLLQQKSKLNGVFLDVLKNFIDIFKKFTESNLIRLDILESIGEYYSSEDNDSLIGSLPSRTEADEHRELIDKFESIVDLLRPSKEDSFGNADDNNFIISSPRKNEKLKETEGQNYKDQHTSNSNNLMGALREVNYKIVRVIRNLKVTKINNEVLDKLRKEIESCETELNSRMSAMQNAIDSCFELIETLHLNEEQLVSIQRKFDINASVCSDRSQGNTSGGCLDSETLRFIQNNPREFGLSDNHLGYINSIAEILSKIKDAKQSRWDNYFTSCSQLWDKLREDPNYVESFIRANSELTDISLLNFKVELNRLYVRRSEFIESFIADARKEIEELNDLLFKSETQRESFKYHHYNQNNSLDKETVLNDHEAELSSLKEEYQSKSSVLGLYTQLNELLKDQRFLQESSKDSSRLLSKNSCKILLNEEKIRKKINKGLPNIIKQLKSEVIKYNNAQLNEGNKPMTIHGEDFFEKIIMIESQSSNRNVRAKPRTKAGSINSPNKVTKAQFDHKSSPIKNVRSPGAAHPTFSSTSRNKSPLKPSVSPQRKTPDKSMSAPSTQSKNYDSSMLSPMRATRHLSNLSNLVGSRLKPLNTPLIATDVDHYSDVSVSSKLSPLKTSFSTFSASPTRDFDDKENSFCNKYSLSPIKPSEYMKEEYTNHNENTSLDSSTIIGDEYQMWRNERIRQLNSLS</sequence>
<dbReference type="Gene3D" id="1.20.58.1520">
    <property type="match status" value="1"/>
</dbReference>
<dbReference type="EMBL" id="OZ004255">
    <property type="protein sequence ID" value="CAK7898996.1"/>
    <property type="molecule type" value="Genomic_DNA"/>
</dbReference>
<evidence type="ECO:0000313" key="3">
    <source>
        <dbReference type="EMBL" id="CAK7898996.1"/>
    </source>
</evidence>
<dbReference type="PANTHER" id="PTHR19321">
    <property type="entry name" value="PROTEIN REGULATOR OF CYTOKINESIS 1 PRC1-RELATED"/>
    <property type="match status" value="1"/>
</dbReference>
<organism evidence="3 4">
    <name type="scientific">[Candida] anglica</name>
    <dbReference type="NCBI Taxonomy" id="148631"/>
    <lineage>
        <taxon>Eukaryota</taxon>
        <taxon>Fungi</taxon>
        <taxon>Dikarya</taxon>
        <taxon>Ascomycota</taxon>
        <taxon>Saccharomycotina</taxon>
        <taxon>Pichiomycetes</taxon>
        <taxon>Debaryomycetaceae</taxon>
        <taxon>Kurtzmaniella</taxon>
    </lineage>
</organism>
<protein>
    <submittedName>
        <fullName evidence="3">Uncharacterized protein</fullName>
    </submittedName>
</protein>
<evidence type="ECO:0000256" key="2">
    <source>
        <dbReference type="SAM" id="MobiDB-lite"/>
    </source>
</evidence>
<evidence type="ECO:0000313" key="4">
    <source>
        <dbReference type="Proteomes" id="UP001497600"/>
    </source>
</evidence>
<feature type="compositionally biased region" description="Polar residues" evidence="2">
    <location>
        <begin position="768"/>
        <end position="781"/>
    </location>
</feature>
<dbReference type="Pfam" id="PF03999">
    <property type="entry name" value="MAP65_ASE1"/>
    <property type="match status" value="1"/>
</dbReference>
<feature type="region of interest" description="Disordered" evidence="2">
    <location>
        <begin position="696"/>
        <end position="781"/>
    </location>
</feature>
<accession>A0ABP0E9L2</accession>
<dbReference type="PANTHER" id="PTHR19321:SF41">
    <property type="entry name" value="FASCETTO-RELATED"/>
    <property type="match status" value="1"/>
</dbReference>
<gene>
    <name evidence="3" type="ORF">CAAN4_C00628</name>
</gene>
<proteinExistence type="predicted"/>
<dbReference type="InterPro" id="IPR007145">
    <property type="entry name" value="MAP65_Ase1_PRC1"/>
</dbReference>
<dbReference type="Proteomes" id="UP001497600">
    <property type="component" value="Chromosome C"/>
</dbReference>
<keyword evidence="1" id="KW-0175">Coiled coil</keyword>
<name>A0ABP0E9L2_9ASCO</name>